<dbReference type="Proteomes" id="UP001341840">
    <property type="component" value="Unassembled WGS sequence"/>
</dbReference>
<name>A0ABU6T002_9FABA</name>
<accession>A0ABU6T002</accession>
<keyword evidence="2" id="KW-1185">Reference proteome</keyword>
<reference evidence="1 2" key="1">
    <citation type="journal article" date="2023" name="Plants (Basel)">
        <title>Bridging the Gap: Combining Genomics and Transcriptomics Approaches to Understand Stylosanthes scabra, an Orphan Legume from the Brazilian Caatinga.</title>
        <authorList>
            <person name="Ferreira-Neto J.R.C."/>
            <person name="da Silva M.D."/>
            <person name="Binneck E."/>
            <person name="de Melo N.F."/>
            <person name="da Silva R.H."/>
            <person name="de Melo A.L.T.M."/>
            <person name="Pandolfi V."/>
            <person name="Bustamante F.O."/>
            <person name="Brasileiro-Vidal A.C."/>
            <person name="Benko-Iseppon A.M."/>
        </authorList>
    </citation>
    <scope>NUCLEOTIDE SEQUENCE [LARGE SCALE GENOMIC DNA]</scope>
    <source>
        <tissue evidence="1">Leaves</tissue>
    </source>
</reference>
<dbReference type="EMBL" id="JASCZI010065899">
    <property type="protein sequence ID" value="MED6142011.1"/>
    <property type="molecule type" value="Genomic_DNA"/>
</dbReference>
<gene>
    <name evidence="1" type="ORF">PIB30_109232</name>
</gene>
<protein>
    <submittedName>
        <fullName evidence="1">Uncharacterized protein</fullName>
    </submittedName>
</protein>
<proteinExistence type="predicted"/>
<sequence>KMARSCLETPKMASRLLYFLSLNFLAKLMQRPMVTCLLEVCFRNSSLDMILSGVAWDKKNHVWPRNERSRLRPCGVSRLRLTWVTFGLGEKPSTKRDLRHQNMNFGSNLGHVTFGKHLGHV</sequence>
<comment type="caution">
    <text evidence="1">The sequence shown here is derived from an EMBL/GenBank/DDBJ whole genome shotgun (WGS) entry which is preliminary data.</text>
</comment>
<organism evidence="1 2">
    <name type="scientific">Stylosanthes scabra</name>
    <dbReference type="NCBI Taxonomy" id="79078"/>
    <lineage>
        <taxon>Eukaryota</taxon>
        <taxon>Viridiplantae</taxon>
        <taxon>Streptophyta</taxon>
        <taxon>Embryophyta</taxon>
        <taxon>Tracheophyta</taxon>
        <taxon>Spermatophyta</taxon>
        <taxon>Magnoliopsida</taxon>
        <taxon>eudicotyledons</taxon>
        <taxon>Gunneridae</taxon>
        <taxon>Pentapetalae</taxon>
        <taxon>rosids</taxon>
        <taxon>fabids</taxon>
        <taxon>Fabales</taxon>
        <taxon>Fabaceae</taxon>
        <taxon>Papilionoideae</taxon>
        <taxon>50 kb inversion clade</taxon>
        <taxon>dalbergioids sensu lato</taxon>
        <taxon>Dalbergieae</taxon>
        <taxon>Pterocarpus clade</taxon>
        <taxon>Stylosanthes</taxon>
    </lineage>
</organism>
<evidence type="ECO:0000313" key="1">
    <source>
        <dbReference type="EMBL" id="MED6142011.1"/>
    </source>
</evidence>
<feature type="non-terminal residue" evidence="1">
    <location>
        <position position="1"/>
    </location>
</feature>
<evidence type="ECO:0000313" key="2">
    <source>
        <dbReference type="Proteomes" id="UP001341840"/>
    </source>
</evidence>